<dbReference type="Proteomes" id="UP000292340">
    <property type="component" value="Unassembled WGS sequence"/>
</dbReference>
<reference evidence="1" key="1">
    <citation type="submission" date="2017-10" db="EMBL/GenBank/DDBJ databases">
        <authorList>
            <person name="Armitage A.D."/>
            <person name="Barbara D.J."/>
            <person name="Woodhall J.W."/>
            <person name="Sreenivasaprasad S."/>
            <person name="Lane C.R."/>
            <person name="Clarkson J.P."/>
            <person name="Harrison R.J."/>
        </authorList>
    </citation>
    <scope>NUCLEOTIDE SEQUENCE</scope>
    <source>
        <strain evidence="1">FERA 1164</strain>
    </source>
</reference>
<gene>
    <name evidence="1" type="ORF">AA0115_g1876</name>
</gene>
<dbReference type="AlphaFoldDB" id="A0AB37WU43"/>
<evidence type="ECO:0000313" key="2">
    <source>
        <dbReference type="Proteomes" id="UP000292340"/>
    </source>
</evidence>
<comment type="caution">
    <text evidence="1">The sequence shown here is derived from an EMBL/GenBank/DDBJ whole genome shotgun (WGS) entry which is preliminary data.</text>
</comment>
<organism evidence="1 2">
    <name type="scientific">Alternaria tenuissima</name>
    <dbReference type="NCBI Taxonomy" id="119927"/>
    <lineage>
        <taxon>Eukaryota</taxon>
        <taxon>Fungi</taxon>
        <taxon>Dikarya</taxon>
        <taxon>Ascomycota</taxon>
        <taxon>Pezizomycotina</taxon>
        <taxon>Dothideomycetes</taxon>
        <taxon>Pleosporomycetidae</taxon>
        <taxon>Pleosporales</taxon>
        <taxon>Pleosporineae</taxon>
        <taxon>Pleosporaceae</taxon>
        <taxon>Alternaria</taxon>
        <taxon>Alternaria sect. Alternaria</taxon>
        <taxon>Alternaria alternata complex</taxon>
    </lineage>
</organism>
<accession>A0AB37WU43</accession>
<sequence>MSGIRAHMLASSNAGQDANSDVSAIFDELTVELRSQPKSSSEIRQSAYLQHKADFQELVTKGARLFKLMIAESTSSAQSSFTDVEDLQKWGYDTYNYNDASELRGIDSVLDTIEVSKKSTRLLSPNIPVSHTHKTPVVVEGMLFPATNALLCQVINISDGIIVAYDNFTAQGVNGRKGSRVPPLNHWSDIAYLQWLSKAEPDSNLRFVLRYNVINDGTCFALDFMKSHCGFALTQWPGTTYYPGSNEFNALLGSPNGQGVAHMLIQHRKQLGHKTVEKVIVFFIACRGKMLLFHLQDVEETSRHDACS</sequence>
<name>A0AB37WU43_9PLEO</name>
<protein>
    <recommendedName>
        <fullName evidence="3">Fungal-type protein kinase domain-containing protein</fullName>
    </recommendedName>
</protein>
<evidence type="ECO:0008006" key="3">
    <source>
        <dbReference type="Google" id="ProtNLM"/>
    </source>
</evidence>
<proteinExistence type="predicted"/>
<evidence type="ECO:0000313" key="1">
    <source>
        <dbReference type="EMBL" id="RYN36356.1"/>
    </source>
</evidence>
<reference evidence="1" key="2">
    <citation type="journal article" date="2019" name="bioRxiv">
        <title>Genomics, evolutionary history and diagnostics of the Alternaria alternata species group including apple and Asian pear pathotypes.</title>
        <authorList>
            <person name="Armitage A.D."/>
            <person name="Cockerton H.M."/>
            <person name="Sreenivasaprasad S."/>
            <person name="Woodhall J.W."/>
            <person name="Lane C.R."/>
            <person name="Harrison R.J."/>
            <person name="Clarkson J.P."/>
        </authorList>
    </citation>
    <scope>NUCLEOTIDE SEQUENCE</scope>
    <source>
        <strain evidence="1">FERA 1164</strain>
    </source>
</reference>
<dbReference type="EMBL" id="PDXB01000003">
    <property type="protein sequence ID" value="RYN36356.1"/>
    <property type="molecule type" value="Genomic_DNA"/>
</dbReference>